<proteinExistence type="predicted"/>
<evidence type="ECO:0000259" key="1">
    <source>
        <dbReference type="Pfam" id="PF18495"/>
    </source>
</evidence>
<protein>
    <recommendedName>
        <fullName evidence="1">Antitoxin VbhA domain-containing protein</fullName>
    </recommendedName>
</protein>
<evidence type="ECO:0000313" key="3">
    <source>
        <dbReference type="Proteomes" id="UP001500190"/>
    </source>
</evidence>
<dbReference type="InterPro" id="IPR043038">
    <property type="entry name" value="VbhA_sf"/>
</dbReference>
<feature type="domain" description="Antitoxin VbhA" evidence="1">
    <location>
        <begin position="23"/>
        <end position="69"/>
    </location>
</feature>
<dbReference type="InterPro" id="IPR041535">
    <property type="entry name" value="VbhA"/>
</dbReference>
<organism evidence="2 3">
    <name type="scientific">Kribbella karoonensis</name>
    <dbReference type="NCBI Taxonomy" id="324851"/>
    <lineage>
        <taxon>Bacteria</taxon>
        <taxon>Bacillati</taxon>
        <taxon>Actinomycetota</taxon>
        <taxon>Actinomycetes</taxon>
        <taxon>Propionibacteriales</taxon>
        <taxon>Kribbellaceae</taxon>
        <taxon>Kribbella</taxon>
    </lineage>
</organism>
<dbReference type="Pfam" id="PF18495">
    <property type="entry name" value="VbhA"/>
    <property type="match status" value="1"/>
</dbReference>
<comment type="caution">
    <text evidence="2">The sequence shown here is derived from an EMBL/GenBank/DDBJ whole genome shotgun (WGS) entry which is preliminary data.</text>
</comment>
<name>A0ABN2DGE4_9ACTN</name>
<dbReference type="Gene3D" id="1.10.8.1050">
    <property type="entry name" value="Antitoxin VbhA-like"/>
    <property type="match status" value="1"/>
</dbReference>
<dbReference type="EMBL" id="BAAAND010000003">
    <property type="protein sequence ID" value="GAA1575665.1"/>
    <property type="molecule type" value="Genomic_DNA"/>
</dbReference>
<sequence length="77" mass="8893">MAYEPCRYAQRWPELFEPLDDDQKQHVSDALANNRLENWEPDRSDVSDLVDRELGRIDTAEYIRRTLSKVPGGDTAG</sequence>
<gene>
    <name evidence="2" type="ORF">GCM10009742_18690</name>
</gene>
<dbReference type="Proteomes" id="UP001500190">
    <property type="component" value="Unassembled WGS sequence"/>
</dbReference>
<keyword evidence="3" id="KW-1185">Reference proteome</keyword>
<dbReference type="RefSeq" id="WP_344189105.1">
    <property type="nucleotide sequence ID" value="NZ_BAAAND010000003.1"/>
</dbReference>
<dbReference type="CDD" id="cd11586">
    <property type="entry name" value="VbhA_like"/>
    <property type="match status" value="1"/>
</dbReference>
<reference evidence="2 3" key="1">
    <citation type="journal article" date="2019" name="Int. J. Syst. Evol. Microbiol.">
        <title>The Global Catalogue of Microorganisms (GCM) 10K type strain sequencing project: providing services to taxonomists for standard genome sequencing and annotation.</title>
        <authorList>
            <consortium name="The Broad Institute Genomics Platform"/>
            <consortium name="The Broad Institute Genome Sequencing Center for Infectious Disease"/>
            <person name="Wu L."/>
            <person name="Ma J."/>
        </authorList>
    </citation>
    <scope>NUCLEOTIDE SEQUENCE [LARGE SCALE GENOMIC DNA]</scope>
    <source>
        <strain evidence="2 3">JCM 14304</strain>
    </source>
</reference>
<dbReference type="InterPro" id="IPR033788">
    <property type="entry name" value="VbhA-like"/>
</dbReference>
<evidence type="ECO:0000313" key="2">
    <source>
        <dbReference type="EMBL" id="GAA1575665.1"/>
    </source>
</evidence>
<accession>A0ABN2DGE4</accession>